<evidence type="ECO:0000256" key="3">
    <source>
        <dbReference type="ARBA" id="ARBA00022606"/>
    </source>
</evidence>
<dbReference type="GO" id="GO:0005886">
    <property type="term" value="C:plasma membrane"/>
    <property type="evidence" value="ECO:0007669"/>
    <property type="project" value="UniProtKB-SubCell"/>
</dbReference>
<dbReference type="Proteomes" id="UP001258017">
    <property type="component" value="Unassembled WGS sequence"/>
</dbReference>
<feature type="transmembrane region" description="Helical" evidence="10">
    <location>
        <begin position="120"/>
        <end position="142"/>
    </location>
</feature>
<evidence type="ECO:0000256" key="1">
    <source>
        <dbReference type="ARBA" id="ARBA00004651"/>
    </source>
</evidence>
<protein>
    <recommendedName>
        <fullName evidence="10">Odorant receptor</fullName>
    </recommendedName>
</protein>
<keyword evidence="9 10" id="KW-0807">Transducer</keyword>
<keyword evidence="6 10" id="KW-1133">Transmembrane helix</keyword>
<dbReference type="GO" id="GO:0004984">
    <property type="term" value="F:olfactory receptor activity"/>
    <property type="evidence" value="ECO:0007669"/>
    <property type="project" value="InterPro"/>
</dbReference>
<name>A0AAD9VNH3_9HYME</name>
<organism evidence="11 12">
    <name type="scientific">Odynerus spinipes</name>
    <dbReference type="NCBI Taxonomy" id="1348599"/>
    <lineage>
        <taxon>Eukaryota</taxon>
        <taxon>Metazoa</taxon>
        <taxon>Ecdysozoa</taxon>
        <taxon>Arthropoda</taxon>
        <taxon>Hexapoda</taxon>
        <taxon>Insecta</taxon>
        <taxon>Pterygota</taxon>
        <taxon>Neoptera</taxon>
        <taxon>Endopterygota</taxon>
        <taxon>Hymenoptera</taxon>
        <taxon>Apocrita</taxon>
        <taxon>Aculeata</taxon>
        <taxon>Vespoidea</taxon>
        <taxon>Vespidae</taxon>
        <taxon>Eumeninae</taxon>
        <taxon>Odynerus</taxon>
    </lineage>
</organism>
<dbReference type="GO" id="GO:0005549">
    <property type="term" value="F:odorant binding"/>
    <property type="evidence" value="ECO:0007669"/>
    <property type="project" value="InterPro"/>
</dbReference>
<reference evidence="11" key="1">
    <citation type="submission" date="2021-08" db="EMBL/GenBank/DDBJ databases">
        <authorList>
            <person name="Misof B."/>
            <person name="Oliver O."/>
            <person name="Podsiadlowski L."/>
            <person name="Donath A."/>
            <person name="Peters R."/>
            <person name="Mayer C."/>
            <person name="Rust J."/>
            <person name="Gunkel S."/>
            <person name="Lesny P."/>
            <person name="Martin S."/>
            <person name="Oeyen J.P."/>
            <person name="Petersen M."/>
            <person name="Panagiotis P."/>
            <person name="Wilbrandt J."/>
            <person name="Tanja T."/>
        </authorList>
    </citation>
    <scope>NUCLEOTIDE SEQUENCE</scope>
    <source>
        <strain evidence="11">GBR_01_08_01A</strain>
        <tissue evidence="11">Thorax + abdomen</tissue>
    </source>
</reference>
<comment type="similarity">
    <text evidence="10">Belongs to the insect chemoreceptor superfamily. Heteromeric odorant receptor channel (TC 1.A.69) family.</text>
</comment>
<dbReference type="GO" id="GO:0007165">
    <property type="term" value="P:signal transduction"/>
    <property type="evidence" value="ECO:0007669"/>
    <property type="project" value="UniProtKB-KW"/>
</dbReference>
<reference evidence="11" key="2">
    <citation type="journal article" date="2023" name="Commun. Biol.">
        <title>Intrasexual cuticular hydrocarbon dimorphism in a wasp sheds light on hydrocarbon biosynthesis genes in Hymenoptera.</title>
        <authorList>
            <person name="Moris V.C."/>
            <person name="Podsiadlowski L."/>
            <person name="Martin S."/>
            <person name="Oeyen J.P."/>
            <person name="Donath A."/>
            <person name="Petersen M."/>
            <person name="Wilbrandt J."/>
            <person name="Misof B."/>
            <person name="Liedtke D."/>
            <person name="Thamm M."/>
            <person name="Scheiner R."/>
            <person name="Schmitt T."/>
            <person name="Niehuis O."/>
        </authorList>
    </citation>
    <scope>NUCLEOTIDE SEQUENCE</scope>
    <source>
        <strain evidence="11">GBR_01_08_01A</strain>
    </source>
</reference>
<evidence type="ECO:0000256" key="6">
    <source>
        <dbReference type="ARBA" id="ARBA00022989"/>
    </source>
</evidence>
<keyword evidence="2" id="KW-1003">Cell membrane</keyword>
<dbReference type="PANTHER" id="PTHR21137">
    <property type="entry name" value="ODORANT RECEPTOR"/>
    <property type="match status" value="1"/>
</dbReference>
<keyword evidence="12" id="KW-1185">Reference proteome</keyword>
<keyword evidence="5 10" id="KW-0552">Olfaction</keyword>
<evidence type="ECO:0000256" key="10">
    <source>
        <dbReference type="RuleBase" id="RU351113"/>
    </source>
</evidence>
<comment type="caution">
    <text evidence="10">Lacks conserved residue(s) required for the propagation of feature annotation.</text>
</comment>
<evidence type="ECO:0000256" key="4">
    <source>
        <dbReference type="ARBA" id="ARBA00022692"/>
    </source>
</evidence>
<accession>A0AAD9VNH3</accession>
<keyword evidence="8 10" id="KW-0675">Receptor</keyword>
<evidence type="ECO:0000313" key="12">
    <source>
        <dbReference type="Proteomes" id="UP001258017"/>
    </source>
</evidence>
<keyword evidence="4 10" id="KW-0812">Transmembrane</keyword>
<keyword evidence="3 10" id="KW-0716">Sensory transduction</keyword>
<feature type="transmembrane region" description="Helical" evidence="10">
    <location>
        <begin position="173"/>
        <end position="203"/>
    </location>
</feature>
<dbReference type="InterPro" id="IPR004117">
    <property type="entry name" value="7tm6_olfct_rcpt"/>
</dbReference>
<dbReference type="Pfam" id="PF02949">
    <property type="entry name" value="7tm_6"/>
    <property type="match status" value="1"/>
</dbReference>
<evidence type="ECO:0000256" key="9">
    <source>
        <dbReference type="ARBA" id="ARBA00023224"/>
    </source>
</evidence>
<keyword evidence="7 10" id="KW-0472">Membrane</keyword>
<feature type="transmembrane region" description="Helical" evidence="10">
    <location>
        <begin position="33"/>
        <end position="52"/>
    </location>
</feature>
<evidence type="ECO:0000256" key="8">
    <source>
        <dbReference type="ARBA" id="ARBA00023170"/>
    </source>
</evidence>
<dbReference type="EMBL" id="JAIFRP010000045">
    <property type="protein sequence ID" value="KAK2580849.1"/>
    <property type="molecule type" value="Genomic_DNA"/>
</dbReference>
<comment type="caution">
    <text evidence="11">The sequence shown here is derived from an EMBL/GenBank/DDBJ whole genome shotgun (WGS) entry which is preliminary data.</text>
</comment>
<evidence type="ECO:0000256" key="5">
    <source>
        <dbReference type="ARBA" id="ARBA00022725"/>
    </source>
</evidence>
<dbReference type="AlphaFoldDB" id="A0AAD9VNH3"/>
<dbReference type="PANTHER" id="PTHR21137:SF35">
    <property type="entry name" value="ODORANT RECEPTOR 19A-RELATED"/>
    <property type="match status" value="1"/>
</dbReference>
<evidence type="ECO:0000256" key="7">
    <source>
        <dbReference type="ARBA" id="ARBA00023136"/>
    </source>
</evidence>
<comment type="subcellular location">
    <subcellularLocation>
        <location evidence="1 10">Cell membrane</location>
        <topology evidence="1 10">Multi-pass membrane protein</topology>
    </subcellularLocation>
</comment>
<proteinExistence type="inferred from homology"/>
<evidence type="ECO:0000256" key="2">
    <source>
        <dbReference type="ARBA" id="ARBA00022475"/>
    </source>
</evidence>
<evidence type="ECO:0000313" key="11">
    <source>
        <dbReference type="EMBL" id="KAK2580849.1"/>
    </source>
</evidence>
<sequence length="374" mass="42715">MDVYDTYYAVTRRLMTFLGIWPYQDPKEKFPRIVFVTLVILSMISAELFALLNAEITLGKMVEILTVVIPTVTFSSAYYTPIIQFEGLKLTFDRLAYDWAHIQDLKELEIMKTYANQTRLYTLTFAVVMYVSCVFILTPPLLHVFLYSVGVVNDTESLSLPIPLEYFLDREKYFLLLLLHQIIGVSVLFSAAIAVYSMFFVIIQHACGVFRTISAPKHTDRWIFNCIHRYARVTEYVATINASAEMCYLSQIGLSTLLVSLSILHVFQMGTHFGSLSDMLYNSSCIPGPIVATYITCFIGQKLIDHSTDVFQAACQLSYYDTSLKMQKLLLFLLMRTAKPCSLSIGKMFISSHEFFSAVIQMSFSYAMVIYTFQ</sequence>
<gene>
    <name evidence="11" type="ORF">KPH14_005926</name>
</gene>